<dbReference type="Proteomes" id="UP000014480">
    <property type="component" value="Unassembled WGS sequence"/>
</dbReference>
<reference evidence="2" key="2">
    <citation type="journal article" date="2019" name="Mol. Plant Microbe Interact.">
        <title>Genome sequence resources for four phytopathogenic fungi from the Colletotrichum orbiculare species complex.</title>
        <authorList>
            <person name="Gan P."/>
            <person name="Tsushima A."/>
            <person name="Narusaka M."/>
            <person name="Narusaka Y."/>
            <person name="Takano Y."/>
            <person name="Kubo Y."/>
            <person name="Shirasu K."/>
        </authorList>
    </citation>
    <scope>GENOME REANNOTATION</scope>
    <source>
        <strain evidence="2">104-T / ATCC 96160 / CBS 514.97 / LARS 414 / MAFF 240422</strain>
    </source>
</reference>
<evidence type="ECO:0000313" key="2">
    <source>
        <dbReference type="Proteomes" id="UP000014480"/>
    </source>
</evidence>
<reference evidence="2" key="1">
    <citation type="journal article" date="2013" name="New Phytol.">
        <title>Comparative genomic and transcriptomic analyses reveal the hemibiotrophic stage shift of Colletotrichum fungi.</title>
        <authorList>
            <person name="Gan P."/>
            <person name="Ikeda K."/>
            <person name="Irieda H."/>
            <person name="Narusaka M."/>
            <person name="O'Connell R.J."/>
            <person name="Narusaka Y."/>
            <person name="Takano Y."/>
            <person name="Kubo Y."/>
            <person name="Shirasu K."/>
        </authorList>
    </citation>
    <scope>NUCLEOTIDE SEQUENCE [LARGE SCALE GENOMIC DNA]</scope>
    <source>
        <strain evidence="2">104-T / ATCC 96160 / CBS 514.97 / LARS 414 / MAFF 240422</strain>
    </source>
</reference>
<sequence length="94" mass="10027">MVSIEAAGGQVFGEPAVSSCAHTHPTLAFGSWNPAGLLVPNRRSRPDTPGFWLRLPRSHSTLSFRMIVLGIALASDYRWLNGEITTADGPPALG</sequence>
<proteinExistence type="predicted"/>
<keyword evidence="2" id="KW-1185">Reference proteome</keyword>
<evidence type="ECO:0000313" key="1">
    <source>
        <dbReference type="EMBL" id="TDZ15246.1"/>
    </source>
</evidence>
<protein>
    <submittedName>
        <fullName evidence="1">Uncharacterized protein</fullName>
    </submittedName>
</protein>
<accession>A0A484FCP7</accession>
<comment type="caution">
    <text evidence="1">The sequence shown here is derived from an EMBL/GenBank/DDBJ whole genome shotgun (WGS) entry which is preliminary data.</text>
</comment>
<gene>
    <name evidence="1" type="ORF">Cob_v011731</name>
</gene>
<name>A0A484FCP7_COLOR</name>
<organism evidence="1 2">
    <name type="scientific">Colletotrichum orbiculare (strain 104-T / ATCC 96160 / CBS 514.97 / LARS 414 / MAFF 240422)</name>
    <name type="common">Cucumber anthracnose fungus</name>
    <name type="synonym">Colletotrichum lagenarium</name>
    <dbReference type="NCBI Taxonomy" id="1213857"/>
    <lineage>
        <taxon>Eukaryota</taxon>
        <taxon>Fungi</taxon>
        <taxon>Dikarya</taxon>
        <taxon>Ascomycota</taxon>
        <taxon>Pezizomycotina</taxon>
        <taxon>Sordariomycetes</taxon>
        <taxon>Hypocreomycetidae</taxon>
        <taxon>Glomerellales</taxon>
        <taxon>Glomerellaceae</taxon>
        <taxon>Colletotrichum</taxon>
        <taxon>Colletotrichum orbiculare species complex</taxon>
    </lineage>
</organism>
<dbReference type="EMBL" id="AMCV02000041">
    <property type="protein sequence ID" value="TDZ15246.1"/>
    <property type="molecule type" value="Genomic_DNA"/>
</dbReference>
<dbReference type="AlphaFoldDB" id="A0A484FCP7"/>